<keyword evidence="3" id="KW-0808">Transferase</keyword>
<name>A0A0U5JLF2_LIMRT</name>
<dbReference type="PANTHER" id="PTHR45947">
    <property type="entry name" value="SULFOQUINOVOSYL TRANSFERASE SQD2"/>
    <property type="match status" value="1"/>
</dbReference>
<evidence type="ECO:0000259" key="2">
    <source>
        <dbReference type="Pfam" id="PF13439"/>
    </source>
</evidence>
<accession>A0A0U5JLF2</accession>
<evidence type="ECO:0000313" key="3">
    <source>
        <dbReference type="EMBL" id="CUR38064.1"/>
    </source>
</evidence>
<dbReference type="Pfam" id="PF13439">
    <property type="entry name" value="Glyco_transf_4"/>
    <property type="match status" value="1"/>
</dbReference>
<gene>
    <name evidence="3" type="ORF">LRLP16767_LR3C6_00016</name>
</gene>
<feature type="domain" description="Glycosyltransferase subfamily 4-like N-terminal" evidence="2">
    <location>
        <begin position="13"/>
        <end position="169"/>
    </location>
</feature>
<dbReference type="InterPro" id="IPR028098">
    <property type="entry name" value="Glyco_trans_4-like_N"/>
</dbReference>
<dbReference type="AlphaFoldDB" id="A0A0U5JLF2"/>
<dbReference type="PANTHER" id="PTHR45947:SF3">
    <property type="entry name" value="SULFOQUINOVOSYL TRANSFERASE SQD2"/>
    <property type="match status" value="1"/>
</dbReference>
<proteinExistence type="predicted"/>
<evidence type="ECO:0000259" key="1">
    <source>
        <dbReference type="Pfam" id="PF00534"/>
    </source>
</evidence>
<reference evidence="3" key="1">
    <citation type="submission" date="2015-10" db="EMBL/GenBank/DDBJ databases">
        <authorList>
            <person name="Gilbert D.G."/>
        </authorList>
    </citation>
    <scope>NUCLEOTIDE SEQUENCE</scope>
    <source>
        <strain evidence="3">3c6</strain>
    </source>
</reference>
<protein>
    <submittedName>
        <fullName evidence="3">Glycosyltransferase</fullName>
    </submittedName>
</protein>
<dbReference type="GO" id="GO:0016757">
    <property type="term" value="F:glycosyltransferase activity"/>
    <property type="evidence" value="ECO:0007669"/>
    <property type="project" value="InterPro"/>
</dbReference>
<dbReference type="EMBL" id="LN887307">
    <property type="protein sequence ID" value="CUR38064.1"/>
    <property type="molecule type" value="Genomic_DNA"/>
</dbReference>
<dbReference type="Gene3D" id="3.40.50.2000">
    <property type="entry name" value="Glycogen Phosphorylase B"/>
    <property type="match status" value="2"/>
</dbReference>
<dbReference type="InterPro" id="IPR001296">
    <property type="entry name" value="Glyco_trans_1"/>
</dbReference>
<dbReference type="Pfam" id="PF00534">
    <property type="entry name" value="Glycos_transf_1"/>
    <property type="match status" value="1"/>
</dbReference>
<feature type="domain" description="Glycosyl transferase family 1" evidence="1">
    <location>
        <begin position="178"/>
        <end position="296"/>
    </location>
</feature>
<dbReference type="SUPFAM" id="SSF53756">
    <property type="entry name" value="UDP-Glycosyltransferase/glycogen phosphorylase"/>
    <property type="match status" value="1"/>
</dbReference>
<sequence>MTKVLHFSLTNNIGGIESLLLRVSNEIKNNKNLKFEFVTYNKNRLKYESALENNGFKIHHLSSNQIVANRELKKIFASNKYDYIHFHKNSLINIMPILIAYKKTSAEIIVHSHNTAPTMDTNGLKFLHYINRKIINYMQIKRVACSKNAANWMFGEKKCQIIPNGIDLNSYLFNFDKRRKLREKYNFKSDDIVLGTVGRMEKQKNQEFLLHVLKNLLNYSNKYKLILIGSGSLRNKLEVQAKKLKVIKNVRFMGARNDIPNMLLIMDAFLMPSLHEGLPIAGIEAIASGLPLMVSNNVTDELNITGAVKYFPIDSSQTWSDFILNHNFSRDFTTIKKLKNNSYDISDTIRTFKNLYKGE</sequence>
<dbReference type="InterPro" id="IPR050194">
    <property type="entry name" value="Glycosyltransferase_grp1"/>
</dbReference>
<organism evidence="3">
    <name type="scientific">Limosilactobacillus reuteri</name>
    <name type="common">Lactobacillus reuteri</name>
    <dbReference type="NCBI Taxonomy" id="1598"/>
    <lineage>
        <taxon>Bacteria</taxon>
        <taxon>Bacillati</taxon>
        <taxon>Bacillota</taxon>
        <taxon>Bacilli</taxon>
        <taxon>Lactobacillales</taxon>
        <taxon>Lactobacillaceae</taxon>
        <taxon>Limosilactobacillus</taxon>
    </lineage>
</organism>